<dbReference type="EMBL" id="SNRW01014252">
    <property type="protein sequence ID" value="KAA6371675.1"/>
    <property type="molecule type" value="Genomic_DNA"/>
</dbReference>
<organism evidence="1 2">
    <name type="scientific">Streblomastix strix</name>
    <dbReference type="NCBI Taxonomy" id="222440"/>
    <lineage>
        <taxon>Eukaryota</taxon>
        <taxon>Metamonada</taxon>
        <taxon>Preaxostyla</taxon>
        <taxon>Oxymonadida</taxon>
        <taxon>Streblomastigidae</taxon>
        <taxon>Streblomastix</taxon>
    </lineage>
</organism>
<evidence type="ECO:0000313" key="1">
    <source>
        <dbReference type="EMBL" id="KAA6371675.1"/>
    </source>
</evidence>
<comment type="caution">
    <text evidence="1">The sequence shown here is derived from an EMBL/GenBank/DDBJ whole genome shotgun (WGS) entry which is preliminary data.</text>
</comment>
<dbReference type="AlphaFoldDB" id="A0A5J4UPK7"/>
<reference evidence="1 2" key="1">
    <citation type="submission" date="2019-03" db="EMBL/GenBank/DDBJ databases">
        <title>Single cell metagenomics reveals metabolic interactions within the superorganism composed of flagellate Streblomastix strix and complex community of Bacteroidetes bacteria on its surface.</title>
        <authorList>
            <person name="Treitli S.C."/>
            <person name="Kolisko M."/>
            <person name="Husnik F."/>
            <person name="Keeling P."/>
            <person name="Hampl V."/>
        </authorList>
    </citation>
    <scope>NUCLEOTIDE SEQUENCE [LARGE SCALE GENOMIC DNA]</scope>
    <source>
        <strain evidence="1">ST1C</strain>
    </source>
</reference>
<accession>A0A5J4UPK7</accession>
<dbReference type="Proteomes" id="UP000324800">
    <property type="component" value="Unassembled WGS sequence"/>
</dbReference>
<evidence type="ECO:0000313" key="2">
    <source>
        <dbReference type="Proteomes" id="UP000324800"/>
    </source>
</evidence>
<protein>
    <submittedName>
        <fullName evidence="1">Uncharacterized protein</fullName>
    </submittedName>
</protein>
<sequence length="71" mass="8172">MSEGAGGCQFLMEGTRFNEDSCKLSTSNKFEWLQGFRANGMAFELLFKFKIVKELQKKVFEVQLRDEVGEI</sequence>
<name>A0A5J4UPK7_9EUKA</name>
<proteinExistence type="predicted"/>
<gene>
    <name evidence="1" type="ORF">EZS28_032797</name>
</gene>